<keyword evidence="2" id="KW-1185">Reference proteome</keyword>
<evidence type="ECO:0000313" key="1">
    <source>
        <dbReference type="EMBL" id="KUI68528.1"/>
    </source>
</evidence>
<dbReference type="Proteomes" id="UP000078559">
    <property type="component" value="Chromosome 4"/>
</dbReference>
<organism evidence="1 2">
    <name type="scientific">Cytospora mali</name>
    <name type="common">Apple Valsa canker fungus</name>
    <name type="synonym">Valsa mali</name>
    <dbReference type="NCBI Taxonomy" id="578113"/>
    <lineage>
        <taxon>Eukaryota</taxon>
        <taxon>Fungi</taxon>
        <taxon>Dikarya</taxon>
        <taxon>Ascomycota</taxon>
        <taxon>Pezizomycotina</taxon>
        <taxon>Sordariomycetes</taxon>
        <taxon>Sordariomycetidae</taxon>
        <taxon>Diaporthales</taxon>
        <taxon>Cytosporaceae</taxon>
        <taxon>Cytospora</taxon>
    </lineage>
</organism>
<protein>
    <submittedName>
        <fullName evidence="1">Uncharacterized protein</fullName>
    </submittedName>
</protein>
<proteinExistence type="predicted"/>
<sequence length="135" mass="15434">MSTVQWKLIVGQPFRNASLDIFGLPSEYQDSQKTPIDESVTASATDDINPVLPVSICIDSKLPFVDQFIHYVCHITFLEEDVEEFWGPEVERCGWVMDNIVPHASVKYIGNGFFGSVCDFFCVLQLWKHRCFPRV</sequence>
<reference evidence="1" key="1">
    <citation type="submission" date="2014-12" db="EMBL/GenBank/DDBJ databases">
        <title>Genome Sequence of Valsa Canker Pathogens Uncovers a Specific Adaption of Colonization on Woody Bark.</title>
        <authorList>
            <person name="Yin Z."/>
            <person name="Liu H."/>
            <person name="Gao X."/>
            <person name="Li Z."/>
            <person name="Song N."/>
            <person name="Ke X."/>
            <person name="Dai Q."/>
            <person name="Wu Y."/>
            <person name="Sun Y."/>
            <person name="Xu J.-R."/>
            <person name="Kang Z.K."/>
            <person name="Wang L."/>
            <person name="Huang L."/>
        </authorList>
    </citation>
    <scope>NUCLEOTIDE SEQUENCE [LARGE SCALE GENOMIC DNA]</scope>
    <source>
        <strain evidence="1">03-8</strain>
    </source>
</reference>
<gene>
    <name evidence="1" type="ORF">VM1G_04682</name>
</gene>
<dbReference type="EMBL" id="CM003101">
    <property type="protein sequence ID" value="KUI68528.1"/>
    <property type="molecule type" value="Genomic_DNA"/>
</dbReference>
<name>A0A194VXD0_CYTMA</name>
<accession>A0A194VXD0</accession>
<dbReference type="AlphaFoldDB" id="A0A194VXD0"/>
<evidence type="ECO:0000313" key="2">
    <source>
        <dbReference type="Proteomes" id="UP000078559"/>
    </source>
</evidence>